<dbReference type="SUPFAM" id="SSF54427">
    <property type="entry name" value="NTF2-like"/>
    <property type="match status" value="1"/>
</dbReference>
<keyword evidence="4" id="KW-1185">Reference proteome</keyword>
<dbReference type="Pfam" id="PF12680">
    <property type="entry name" value="SnoaL_2"/>
    <property type="match status" value="1"/>
</dbReference>
<dbReference type="RefSeq" id="WP_378488134.1">
    <property type="nucleotide sequence ID" value="NZ_JBHUFB010000022.1"/>
</dbReference>
<reference evidence="4" key="1">
    <citation type="journal article" date="2019" name="Int. J. Syst. Evol. Microbiol.">
        <title>The Global Catalogue of Microorganisms (GCM) 10K type strain sequencing project: providing services to taxonomists for standard genome sequencing and annotation.</title>
        <authorList>
            <consortium name="The Broad Institute Genomics Platform"/>
            <consortium name="The Broad Institute Genome Sequencing Center for Infectious Disease"/>
            <person name="Wu L."/>
            <person name="Ma J."/>
        </authorList>
    </citation>
    <scope>NUCLEOTIDE SEQUENCE [LARGE SCALE GENOMIC DNA]</scope>
    <source>
        <strain evidence="4">DT72</strain>
    </source>
</reference>
<evidence type="ECO:0000259" key="2">
    <source>
        <dbReference type="Pfam" id="PF12680"/>
    </source>
</evidence>
<proteinExistence type="predicted"/>
<feature type="compositionally biased region" description="Polar residues" evidence="1">
    <location>
        <begin position="1"/>
        <end position="11"/>
    </location>
</feature>
<name>A0ABW4PAX8_9NOCA</name>
<evidence type="ECO:0000256" key="1">
    <source>
        <dbReference type="SAM" id="MobiDB-lite"/>
    </source>
</evidence>
<accession>A0ABW4PAX8</accession>
<dbReference type="Proteomes" id="UP001597286">
    <property type="component" value="Unassembled WGS sequence"/>
</dbReference>
<feature type="domain" description="SnoaL-like" evidence="2">
    <location>
        <begin position="32"/>
        <end position="129"/>
    </location>
</feature>
<dbReference type="EMBL" id="JBHUFB010000022">
    <property type="protein sequence ID" value="MFD1815678.1"/>
    <property type="molecule type" value="Genomic_DNA"/>
</dbReference>
<feature type="region of interest" description="Disordered" evidence="1">
    <location>
        <begin position="1"/>
        <end position="31"/>
    </location>
</feature>
<dbReference type="InterPro" id="IPR037401">
    <property type="entry name" value="SnoaL-like"/>
</dbReference>
<evidence type="ECO:0000313" key="4">
    <source>
        <dbReference type="Proteomes" id="UP001597286"/>
    </source>
</evidence>
<dbReference type="InterPro" id="IPR032710">
    <property type="entry name" value="NTF2-like_dom_sf"/>
</dbReference>
<dbReference type="Gene3D" id="3.10.450.50">
    <property type="match status" value="1"/>
</dbReference>
<comment type="caution">
    <text evidence="3">The sequence shown here is derived from an EMBL/GenBank/DDBJ whole genome shotgun (WGS) entry which is preliminary data.</text>
</comment>
<feature type="compositionally biased region" description="Low complexity" evidence="1">
    <location>
        <begin position="22"/>
        <end position="31"/>
    </location>
</feature>
<organism evidence="3 4">
    <name type="scientific">Rhodococcus gannanensis</name>
    <dbReference type="NCBI Taxonomy" id="1960308"/>
    <lineage>
        <taxon>Bacteria</taxon>
        <taxon>Bacillati</taxon>
        <taxon>Actinomycetota</taxon>
        <taxon>Actinomycetes</taxon>
        <taxon>Mycobacteriales</taxon>
        <taxon>Nocardiaceae</taxon>
        <taxon>Rhodococcus</taxon>
    </lineage>
</organism>
<protein>
    <submittedName>
        <fullName evidence="3">Nuclear transport factor 2 family protein</fullName>
    </submittedName>
</protein>
<sequence>MSDTTTTTPVGTANEEHPALTASKASQSAASGKRKEEWLNLFAEDGWVEDPVGPSGFDPEGKGHHGREAISKFYDMTIANTDSLTFIIDDQLLCGNEVVNIGRIRTVMAGAQIDAEGVFVYRVNEEGKLQSLRAFWEVERAMKTLVKL</sequence>
<gene>
    <name evidence="3" type="ORF">ACFSJG_25975</name>
</gene>
<evidence type="ECO:0000313" key="3">
    <source>
        <dbReference type="EMBL" id="MFD1815678.1"/>
    </source>
</evidence>